<keyword evidence="2" id="KW-1185">Reference proteome</keyword>
<gene>
    <name evidence="1" type="ORF">SEVIR_1G257266v2</name>
</gene>
<dbReference type="EMBL" id="CM016552">
    <property type="protein sequence ID" value="TKW40610.1"/>
    <property type="molecule type" value="Genomic_DNA"/>
</dbReference>
<reference evidence="1" key="1">
    <citation type="submission" date="2019-03" db="EMBL/GenBank/DDBJ databases">
        <title>WGS assembly of Setaria viridis.</title>
        <authorList>
            <person name="Huang P."/>
            <person name="Jenkins J."/>
            <person name="Grimwood J."/>
            <person name="Barry K."/>
            <person name="Healey A."/>
            <person name="Mamidi S."/>
            <person name="Sreedasyam A."/>
            <person name="Shu S."/>
            <person name="Feldman M."/>
            <person name="Wu J."/>
            <person name="Yu Y."/>
            <person name="Chen C."/>
            <person name="Johnson J."/>
            <person name="Rokhsar D."/>
            <person name="Baxter I."/>
            <person name="Schmutz J."/>
            <person name="Brutnell T."/>
            <person name="Kellogg E."/>
        </authorList>
    </citation>
    <scope>NUCLEOTIDE SEQUENCE [LARGE SCALE GENOMIC DNA]</scope>
</reference>
<accession>A0A4U6WCW1</accession>
<dbReference type="Proteomes" id="UP000298652">
    <property type="component" value="Chromosome 1"/>
</dbReference>
<proteinExistence type="predicted"/>
<dbReference type="Gramene" id="TKW40610">
    <property type="protein sequence ID" value="TKW40610"/>
    <property type="gene ID" value="SEVIR_1G257266v2"/>
</dbReference>
<name>A0A4U6WCW1_SETVI</name>
<evidence type="ECO:0000313" key="2">
    <source>
        <dbReference type="Proteomes" id="UP000298652"/>
    </source>
</evidence>
<sequence>MIYIYVYDNKIDHASKNDGRLEAKLNRASIQLPFFRMY</sequence>
<dbReference type="AlphaFoldDB" id="A0A4U6WCW1"/>
<evidence type="ECO:0000313" key="1">
    <source>
        <dbReference type="EMBL" id="TKW40610.1"/>
    </source>
</evidence>
<protein>
    <submittedName>
        <fullName evidence="1">Uncharacterized protein</fullName>
    </submittedName>
</protein>
<organism evidence="1 2">
    <name type="scientific">Setaria viridis</name>
    <name type="common">Green bristlegrass</name>
    <name type="synonym">Setaria italica subsp. viridis</name>
    <dbReference type="NCBI Taxonomy" id="4556"/>
    <lineage>
        <taxon>Eukaryota</taxon>
        <taxon>Viridiplantae</taxon>
        <taxon>Streptophyta</taxon>
        <taxon>Embryophyta</taxon>
        <taxon>Tracheophyta</taxon>
        <taxon>Spermatophyta</taxon>
        <taxon>Magnoliopsida</taxon>
        <taxon>Liliopsida</taxon>
        <taxon>Poales</taxon>
        <taxon>Poaceae</taxon>
        <taxon>PACMAD clade</taxon>
        <taxon>Panicoideae</taxon>
        <taxon>Panicodae</taxon>
        <taxon>Paniceae</taxon>
        <taxon>Cenchrinae</taxon>
        <taxon>Setaria</taxon>
    </lineage>
</organism>